<keyword evidence="1" id="KW-0805">Transcription regulation</keyword>
<dbReference type="SUPFAM" id="SSF46785">
    <property type="entry name" value="Winged helix' DNA-binding domain"/>
    <property type="match status" value="1"/>
</dbReference>
<dbReference type="Gene3D" id="1.10.10.10">
    <property type="entry name" value="Winged helix-like DNA-binding domain superfamily/Winged helix DNA-binding domain"/>
    <property type="match status" value="1"/>
</dbReference>
<accession>A0ABW3FC91</accession>
<dbReference type="PROSITE" id="PS51063">
    <property type="entry name" value="HTH_CRP_2"/>
    <property type="match status" value="1"/>
</dbReference>
<feature type="domain" description="Cyclic nucleotide-binding" evidence="4">
    <location>
        <begin position="14"/>
        <end position="134"/>
    </location>
</feature>
<gene>
    <name evidence="6" type="ORF">ACFQ14_06680</name>
</gene>
<dbReference type="SUPFAM" id="SSF51206">
    <property type="entry name" value="cAMP-binding domain-like"/>
    <property type="match status" value="1"/>
</dbReference>
<dbReference type="CDD" id="cd00038">
    <property type="entry name" value="CAP_ED"/>
    <property type="match status" value="1"/>
</dbReference>
<evidence type="ECO:0000313" key="7">
    <source>
        <dbReference type="Proteomes" id="UP001597101"/>
    </source>
</evidence>
<dbReference type="PANTHER" id="PTHR24567">
    <property type="entry name" value="CRP FAMILY TRANSCRIPTIONAL REGULATORY PROTEIN"/>
    <property type="match status" value="1"/>
</dbReference>
<dbReference type="InterPro" id="IPR012318">
    <property type="entry name" value="HTH_CRP"/>
</dbReference>
<dbReference type="InterPro" id="IPR018490">
    <property type="entry name" value="cNMP-bd_dom_sf"/>
</dbReference>
<protein>
    <submittedName>
        <fullName evidence="6">Crp/Fnr family transcriptional regulator</fullName>
    </submittedName>
</protein>
<dbReference type="SMART" id="SM00100">
    <property type="entry name" value="cNMP"/>
    <property type="match status" value="1"/>
</dbReference>
<dbReference type="InterPro" id="IPR036388">
    <property type="entry name" value="WH-like_DNA-bd_sf"/>
</dbReference>
<name>A0ABW3FC91_9HYPH</name>
<dbReference type="InterPro" id="IPR036390">
    <property type="entry name" value="WH_DNA-bd_sf"/>
</dbReference>
<dbReference type="Proteomes" id="UP001597101">
    <property type="component" value="Unassembled WGS sequence"/>
</dbReference>
<keyword evidence="2" id="KW-0238">DNA-binding</keyword>
<dbReference type="Pfam" id="PF00027">
    <property type="entry name" value="cNMP_binding"/>
    <property type="match status" value="1"/>
</dbReference>
<keyword evidence="7" id="KW-1185">Reference proteome</keyword>
<feature type="domain" description="HTH crp-type" evidence="5">
    <location>
        <begin position="148"/>
        <end position="220"/>
    </location>
</feature>
<evidence type="ECO:0000256" key="1">
    <source>
        <dbReference type="ARBA" id="ARBA00023015"/>
    </source>
</evidence>
<dbReference type="PANTHER" id="PTHR24567:SF74">
    <property type="entry name" value="HTH-TYPE TRANSCRIPTIONAL REGULATOR ARCR"/>
    <property type="match status" value="1"/>
</dbReference>
<proteinExistence type="predicted"/>
<comment type="caution">
    <text evidence="6">The sequence shown here is derived from an EMBL/GenBank/DDBJ whole genome shotgun (WGS) entry which is preliminary data.</text>
</comment>
<dbReference type="PROSITE" id="PS50042">
    <property type="entry name" value="CNMP_BINDING_3"/>
    <property type="match status" value="1"/>
</dbReference>
<evidence type="ECO:0000259" key="4">
    <source>
        <dbReference type="PROSITE" id="PS50042"/>
    </source>
</evidence>
<sequence>MTVQAKNLLYLIGLFKGLSAQETNMIGDQCEWMRIDKNADVIGQKQDSTDVYFVIEGRVAAKGYSEEGKEVTYAEIPQGNVFGEFSAIDRAPRSATIQAIEESYLARMSADAFRKLIVDFPQIGLNLAELLVQKNRQLTNRMFEFSTMAVSQRICAELLRMMDASEHARTTGEIVPAPSHYEIATRLSTHREAVSKEMASLARRGIIESGRKTIKILDAEKLRGLTHYDFR</sequence>
<dbReference type="Pfam" id="PF13545">
    <property type="entry name" value="HTH_Crp_2"/>
    <property type="match status" value="1"/>
</dbReference>
<dbReference type="InterPro" id="IPR000595">
    <property type="entry name" value="cNMP-bd_dom"/>
</dbReference>
<reference evidence="7" key="1">
    <citation type="journal article" date="2019" name="Int. J. Syst. Evol. Microbiol.">
        <title>The Global Catalogue of Microorganisms (GCM) 10K type strain sequencing project: providing services to taxonomists for standard genome sequencing and annotation.</title>
        <authorList>
            <consortium name="The Broad Institute Genomics Platform"/>
            <consortium name="The Broad Institute Genome Sequencing Center for Infectious Disease"/>
            <person name="Wu L."/>
            <person name="Ma J."/>
        </authorList>
    </citation>
    <scope>NUCLEOTIDE SEQUENCE [LARGE SCALE GENOMIC DNA]</scope>
    <source>
        <strain evidence="7">CCUG 60023</strain>
    </source>
</reference>
<dbReference type="Gene3D" id="2.60.120.10">
    <property type="entry name" value="Jelly Rolls"/>
    <property type="match status" value="1"/>
</dbReference>
<keyword evidence="3" id="KW-0804">Transcription</keyword>
<dbReference type="InterPro" id="IPR014710">
    <property type="entry name" value="RmlC-like_jellyroll"/>
</dbReference>
<evidence type="ECO:0000256" key="3">
    <source>
        <dbReference type="ARBA" id="ARBA00023163"/>
    </source>
</evidence>
<evidence type="ECO:0000259" key="5">
    <source>
        <dbReference type="PROSITE" id="PS51063"/>
    </source>
</evidence>
<dbReference type="EMBL" id="JBHTJV010000003">
    <property type="protein sequence ID" value="MFD0916089.1"/>
    <property type="molecule type" value="Genomic_DNA"/>
</dbReference>
<evidence type="ECO:0000256" key="2">
    <source>
        <dbReference type="ARBA" id="ARBA00023125"/>
    </source>
</evidence>
<dbReference type="RefSeq" id="WP_377211924.1">
    <property type="nucleotide sequence ID" value="NZ_JBHTJV010000003.1"/>
</dbReference>
<organism evidence="6 7">
    <name type="scientific">Pseudahrensia aquimaris</name>
    <dbReference type="NCBI Taxonomy" id="744461"/>
    <lineage>
        <taxon>Bacteria</taxon>
        <taxon>Pseudomonadati</taxon>
        <taxon>Pseudomonadota</taxon>
        <taxon>Alphaproteobacteria</taxon>
        <taxon>Hyphomicrobiales</taxon>
        <taxon>Ahrensiaceae</taxon>
        <taxon>Pseudahrensia</taxon>
    </lineage>
</organism>
<dbReference type="SMART" id="SM00419">
    <property type="entry name" value="HTH_CRP"/>
    <property type="match status" value="1"/>
</dbReference>
<dbReference type="InterPro" id="IPR050397">
    <property type="entry name" value="Env_Response_Regulators"/>
</dbReference>
<evidence type="ECO:0000313" key="6">
    <source>
        <dbReference type="EMBL" id="MFD0916089.1"/>
    </source>
</evidence>